<keyword evidence="3" id="KW-1185">Reference proteome</keyword>
<evidence type="ECO:0000313" key="3">
    <source>
        <dbReference type="Proteomes" id="UP001566132"/>
    </source>
</evidence>
<protein>
    <submittedName>
        <fullName evidence="2">Uncharacterized protein</fullName>
    </submittedName>
</protein>
<dbReference type="SMART" id="SM01152">
    <property type="entry name" value="DUF167"/>
    <property type="match status" value="1"/>
</dbReference>
<evidence type="ECO:0000313" key="2">
    <source>
        <dbReference type="EMBL" id="KAL1493045.1"/>
    </source>
</evidence>
<dbReference type="NCBIfam" id="TIGR00251">
    <property type="entry name" value="DUF167 family protein"/>
    <property type="match status" value="1"/>
</dbReference>
<reference evidence="2 3" key="1">
    <citation type="submission" date="2024-05" db="EMBL/GenBank/DDBJ databases">
        <title>Genetic variation in Jamaican populations of the coffee berry borer (Hypothenemus hampei).</title>
        <authorList>
            <person name="Errbii M."/>
            <person name="Myrie A."/>
        </authorList>
    </citation>
    <scope>NUCLEOTIDE SEQUENCE [LARGE SCALE GENOMIC DNA]</scope>
    <source>
        <strain evidence="2">JA-Hopewell-2020-01-JO</strain>
        <tissue evidence="2">Whole body</tissue>
    </source>
</reference>
<dbReference type="PANTHER" id="PTHR13420">
    <property type="entry name" value="UPF0235 PROTEIN C15ORF40"/>
    <property type="match status" value="1"/>
</dbReference>
<dbReference type="PANTHER" id="PTHR13420:SF7">
    <property type="entry name" value="UPF0235 PROTEIN C15ORF40"/>
    <property type="match status" value="1"/>
</dbReference>
<dbReference type="Proteomes" id="UP001566132">
    <property type="component" value="Unassembled WGS sequence"/>
</dbReference>
<dbReference type="AlphaFoldDB" id="A0ABD1EF24"/>
<dbReference type="HAMAP" id="MF_00634">
    <property type="entry name" value="UPF0235"/>
    <property type="match status" value="1"/>
</dbReference>
<proteinExistence type="inferred from homology"/>
<evidence type="ECO:0000256" key="1">
    <source>
        <dbReference type="ARBA" id="ARBA00010364"/>
    </source>
</evidence>
<gene>
    <name evidence="2" type="ORF">ABEB36_011186</name>
</gene>
<comment type="caution">
    <text evidence="2">The sequence shown here is derived from an EMBL/GenBank/DDBJ whole genome shotgun (WGS) entry which is preliminary data.</text>
</comment>
<sequence length="149" mass="16418">MFVDRAKFALLKRLLSTENFKMPKKPKSKKPTETTKNTFKSPIRIDADNNILIEVYCKPGAKQNAVTDVSSEGISIQINAPPVEGSANIELIKYISAFLGLKSSSISLARGHKSRNKLLKVSGNITLKEVVTKFNADLPEANRIPECDS</sequence>
<dbReference type="Pfam" id="PF02594">
    <property type="entry name" value="DUF167"/>
    <property type="match status" value="1"/>
</dbReference>
<dbReference type="Gene3D" id="3.30.1200.10">
    <property type="entry name" value="YggU-like"/>
    <property type="match status" value="1"/>
</dbReference>
<dbReference type="EMBL" id="JBDJPC010000008">
    <property type="protein sequence ID" value="KAL1493045.1"/>
    <property type="molecule type" value="Genomic_DNA"/>
</dbReference>
<accession>A0ABD1EF24</accession>
<comment type="similarity">
    <text evidence="1">Belongs to the UPF0235 family.</text>
</comment>
<dbReference type="SUPFAM" id="SSF69786">
    <property type="entry name" value="YggU-like"/>
    <property type="match status" value="1"/>
</dbReference>
<dbReference type="InterPro" id="IPR036591">
    <property type="entry name" value="YggU-like_sf"/>
</dbReference>
<name>A0ABD1EF24_HYPHA</name>
<organism evidence="2 3">
    <name type="scientific">Hypothenemus hampei</name>
    <name type="common">Coffee berry borer</name>
    <dbReference type="NCBI Taxonomy" id="57062"/>
    <lineage>
        <taxon>Eukaryota</taxon>
        <taxon>Metazoa</taxon>
        <taxon>Ecdysozoa</taxon>
        <taxon>Arthropoda</taxon>
        <taxon>Hexapoda</taxon>
        <taxon>Insecta</taxon>
        <taxon>Pterygota</taxon>
        <taxon>Neoptera</taxon>
        <taxon>Endopterygota</taxon>
        <taxon>Coleoptera</taxon>
        <taxon>Polyphaga</taxon>
        <taxon>Cucujiformia</taxon>
        <taxon>Curculionidae</taxon>
        <taxon>Scolytinae</taxon>
        <taxon>Hypothenemus</taxon>
    </lineage>
</organism>
<dbReference type="InterPro" id="IPR003746">
    <property type="entry name" value="DUF167"/>
</dbReference>